<reference evidence="8" key="2">
    <citation type="submission" date="2015-06" db="UniProtKB">
        <authorList>
            <consortium name="EnsemblMetazoa"/>
        </authorList>
    </citation>
    <scope>IDENTIFICATION</scope>
</reference>
<evidence type="ECO:0000313" key="9">
    <source>
        <dbReference type="Proteomes" id="UP000015102"/>
    </source>
</evidence>
<dbReference type="EnsemblMetazoa" id="MESCA001684-RA">
    <property type="protein sequence ID" value="MESCA001684-PA"/>
    <property type="gene ID" value="MESCA001684"/>
</dbReference>
<dbReference type="EMBL" id="CAQQ02034565">
    <property type="status" value="NOT_ANNOTATED_CDS"/>
    <property type="molecule type" value="Genomic_DNA"/>
</dbReference>
<dbReference type="AlphaFoldDB" id="T1GEC4"/>
<keyword evidence="9" id="KW-1185">Reference proteome</keyword>
<feature type="domain" description="PBZ-type" evidence="7">
    <location>
        <begin position="3"/>
        <end position="28"/>
    </location>
</feature>
<evidence type="ECO:0000256" key="5">
    <source>
        <dbReference type="ARBA" id="ARBA00023242"/>
    </source>
</evidence>
<feature type="compositionally biased region" description="Basic and acidic residues" evidence="6">
    <location>
        <begin position="55"/>
        <end position="77"/>
    </location>
</feature>
<protein>
    <recommendedName>
        <fullName evidence="7">PBZ-type domain-containing protein</fullName>
    </recommendedName>
</protein>
<evidence type="ECO:0000256" key="2">
    <source>
        <dbReference type="ARBA" id="ARBA00004286"/>
    </source>
</evidence>
<dbReference type="GO" id="GO:0006974">
    <property type="term" value="P:DNA damage response"/>
    <property type="evidence" value="ECO:0007669"/>
    <property type="project" value="InterPro"/>
</dbReference>
<proteinExistence type="inferred from homology"/>
<evidence type="ECO:0000259" key="7">
    <source>
        <dbReference type="Pfam" id="PF10283"/>
    </source>
</evidence>
<evidence type="ECO:0000256" key="6">
    <source>
        <dbReference type="SAM" id="MobiDB-lite"/>
    </source>
</evidence>
<organism evidence="8 9">
    <name type="scientific">Megaselia scalaris</name>
    <name type="common">Humpbacked fly</name>
    <name type="synonym">Phora scalaris</name>
    <dbReference type="NCBI Taxonomy" id="36166"/>
    <lineage>
        <taxon>Eukaryota</taxon>
        <taxon>Metazoa</taxon>
        <taxon>Ecdysozoa</taxon>
        <taxon>Arthropoda</taxon>
        <taxon>Hexapoda</taxon>
        <taxon>Insecta</taxon>
        <taxon>Pterygota</taxon>
        <taxon>Neoptera</taxon>
        <taxon>Endopterygota</taxon>
        <taxon>Diptera</taxon>
        <taxon>Brachycera</taxon>
        <taxon>Muscomorpha</taxon>
        <taxon>Platypezoidea</taxon>
        <taxon>Phoridae</taxon>
        <taxon>Megaseliini</taxon>
        <taxon>Megaselia</taxon>
    </lineage>
</organism>
<feature type="region of interest" description="Disordered" evidence="6">
    <location>
        <begin position="17"/>
        <end position="77"/>
    </location>
</feature>
<dbReference type="GO" id="GO:0072572">
    <property type="term" value="F:poly-ADP-D-ribose binding"/>
    <property type="evidence" value="ECO:0007669"/>
    <property type="project" value="TreeGrafter"/>
</dbReference>
<keyword evidence="4" id="KW-0158">Chromosome</keyword>
<sequence length="433" mass="50189">MDKENCKYWDKCYQKNPAHIAKYNHPSKTNDSPDEAGQSSPKKQSTSPNSRKRHHDESPKTSPSKQEDKIQSDQTREEMDITEEYNEVMKNLEGKNFLEIYERRVKLSAKAEYLELLKTNEFIRYKFLVEMPNDFYEFWEFCKTISSETPENAFSSVGLKLVGPFDFLAGKFHKHIFMNQYHRGECAFLNVAFVSNLRDYIRHWRFFYDPAEFQTVFVKEKSSVHYGYWRDSPQDKENLLIARNETAKGCEFDFVAGNLFEALNYFLDNDFAKNPFNQASIKKIKKGMEDFLVGKSFGTLQETKKVRDKQVVAKTFHKCGIVVPYDRKTQLGYRTLMESDATIKKYLKMLETGDNLDVVMEKLQPIISAASIAADECDFGAGLELGIDLFCSGHTNLHDIVRSLLIPAYSLLKRPQFIAISKAHMDPERKAMI</sequence>
<dbReference type="Proteomes" id="UP000015102">
    <property type="component" value="Unassembled WGS sequence"/>
</dbReference>
<name>T1GEC4_MEGSC</name>
<dbReference type="OMA" id="HKELHML"/>
<dbReference type="Pfam" id="PF10228">
    <property type="entry name" value="HPF1"/>
    <property type="match status" value="1"/>
</dbReference>
<evidence type="ECO:0000256" key="3">
    <source>
        <dbReference type="ARBA" id="ARBA00010803"/>
    </source>
</evidence>
<feature type="compositionally biased region" description="Polar residues" evidence="6">
    <location>
        <begin position="37"/>
        <end position="49"/>
    </location>
</feature>
<comment type="subcellular location">
    <subcellularLocation>
        <location evidence="2">Chromosome</location>
    </subcellularLocation>
    <subcellularLocation>
        <location evidence="1">Nucleus</location>
    </subcellularLocation>
</comment>
<dbReference type="HOGENOM" id="CLU_053037_0_1_1"/>
<evidence type="ECO:0000256" key="1">
    <source>
        <dbReference type="ARBA" id="ARBA00004123"/>
    </source>
</evidence>
<comment type="similarity">
    <text evidence="3">Belongs to the HPF1 family.</text>
</comment>
<dbReference type="InterPro" id="IPR019406">
    <property type="entry name" value="APLF_PBZ"/>
</dbReference>
<dbReference type="STRING" id="36166.T1GEC4"/>
<dbReference type="GO" id="GO:0005694">
    <property type="term" value="C:chromosome"/>
    <property type="evidence" value="ECO:0007669"/>
    <property type="project" value="UniProtKB-SubCell"/>
</dbReference>
<dbReference type="Pfam" id="PF10283">
    <property type="entry name" value="zf-CCHH"/>
    <property type="match status" value="1"/>
</dbReference>
<keyword evidence="5" id="KW-0539">Nucleus</keyword>
<reference evidence="9" key="1">
    <citation type="submission" date="2013-02" db="EMBL/GenBank/DDBJ databases">
        <authorList>
            <person name="Hughes D."/>
        </authorList>
    </citation>
    <scope>NUCLEOTIDE SEQUENCE</scope>
    <source>
        <strain>Durham</strain>
        <strain evidence="9">NC isolate 2 -- Noor lab</strain>
    </source>
</reference>
<dbReference type="InterPro" id="IPR019361">
    <property type="entry name" value="HPF1"/>
</dbReference>
<dbReference type="PANTHER" id="PTHR13386">
    <property type="entry name" value="HISTONE PARYLATION FACTOR 1"/>
    <property type="match status" value="1"/>
</dbReference>
<dbReference type="GO" id="GO:0005634">
    <property type="term" value="C:nucleus"/>
    <property type="evidence" value="ECO:0007669"/>
    <property type="project" value="UniProtKB-SubCell"/>
</dbReference>
<accession>T1GEC4</accession>
<evidence type="ECO:0000256" key="4">
    <source>
        <dbReference type="ARBA" id="ARBA00022454"/>
    </source>
</evidence>
<dbReference type="GO" id="GO:0042393">
    <property type="term" value="F:histone binding"/>
    <property type="evidence" value="ECO:0007669"/>
    <property type="project" value="InterPro"/>
</dbReference>
<evidence type="ECO:0000313" key="8">
    <source>
        <dbReference type="EnsemblMetazoa" id="MESCA001684-PA"/>
    </source>
</evidence>
<dbReference type="PANTHER" id="PTHR13386:SF1">
    <property type="entry name" value="HISTONE PARYLATION FACTOR 1"/>
    <property type="match status" value="1"/>
</dbReference>